<reference evidence="2" key="1">
    <citation type="submission" date="2023-04" db="EMBL/GenBank/DDBJ databases">
        <authorList>
            <person name="Vijverberg K."/>
            <person name="Xiong W."/>
            <person name="Schranz E."/>
        </authorList>
    </citation>
    <scope>NUCLEOTIDE SEQUENCE</scope>
</reference>
<evidence type="ECO:0000313" key="3">
    <source>
        <dbReference type="Proteomes" id="UP001177003"/>
    </source>
</evidence>
<proteinExistence type="predicted"/>
<dbReference type="AlphaFoldDB" id="A0AA36E0P4"/>
<evidence type="ECO:0000313" key="2">
    <source>
        <dbReference type="EMBL" id="CAI9277885.1"/>
    </source>
</evidence>
<dbReference type="EMBL" id="OX465079">
    <property type="protein sequence ID" value="CAI9277885.1"/>
    <property type="molecule type" value="Genomic_DNA"/>
</dbReference>
<evidence type="ECO:0000256" key="1">
    <source>
        <dbReference type="SAM" id="Coils"/>
    </source>
</evidence>
<name>A0AA36E0P4_LACSI</name>
<accession>A0AA36E0P4</accession>
<dbReference type="Proteomes" id="UP001177003">
    <property type="component" value="Chromosome 3"/>
</dbReference>
<keyword evidence="3" id="KW-1185">Reference proteome</keyword>
<keyword evidence="1" id="KW-0175">Coiled coil</keyword>
<protein>
    <submittedName>
        <fullName evidence="2">Uncharacterized protein</fullName>
    </submittedName>
</protein>
<feature type="coiled-coil region" evidence="1">
    <location>
        <begin position="111"/>
        <end position="155"/>
    </location>
</feature>
<organism evidence="2 3">
    <name type="scientific">Lactuca saligna</name>
    <name type="common">Willowleaf lettuce</name>
    <dbReference type="NCBI Taxonomy" id="75948"/>
    <lineage>
        <taxon>Eukaryota</taxon>
        <taxon>Viridiplantae</taxon>
        <taxon>Streptophyta</taxon>
        <taxon>Embryophyta</taxon>
        <taxon>Tracheophyta</taxon>
        <taxon>Spermatophyta</taxon>
        <taxon>Magnoliopsida</taxon>
        <taxon>eudicotyledons</taxon>
        <taxon>Gunneridae</taxon>
        <taxon>Pentapetalae</taxon>
        <taxon>asterids</taxon>
        <taxon>campanulids</taxon>
        <taxon>Asterales</taxon>
        <taxon>Asteraceae</taxon>
        <taxon>Cichorioideae</taxon>
        <taxon>Cichorieae</taxon>
        <taxon>Lactucinae</taxon>
        <taxon>Lactuca</taxon>
    </lineage>
</organism>
<gene>
    <name evidence="2" type="ORF">LSALG_LOCUS17791</name>
</gene>
<sequence>MKWENVLTTHQETMKMLTSSNAKVIEESSTTAQASENIITKAYEKTQQLKTKFKEFMAKFQTSSDKSIADMNKFIEGFRSYLKTEKESLSTLCVDIKLDNVDPNTTFTKHLTKLQNDLAAKNKIMDALDEQTQKMKVLSEKVKNATLNIAKLEEEKSLLKG</sequence>